<dbReference type="InterPro" id="IPR004045">
    <property type="entry name" value="Glutathione_S-Trfase_N"/>
</dbReference>
<feature type="domain" description="GST N-terminal" evidence="1">
    <location>
        <begin position="8"/>
        <end position="79"/>
    </location>
</feature>
<sequence length="348" mass="38218">MSERYTVYGMDASYFTQKLLTLMAYKCLDVDYRHKTLATRDHVEAAAKTHLIPVLVTPSGQWLHDSTPLAFMLDDEHPASAVVPPADPAHALDRMLCRMLEDYFDEWLTRPAMHFRWFHEADRQTSGVSLARDLAGLDPATPLDAATQPLVDNVLDFLTRWGRSTAPKIAAGPDHAGAIAGDFARLVSLLDQHFRAHAFLLGDRPCLADFALYGPLKAHFLADPTPHAVIEAQGPAVRDYAGRMAAARAAAAPEWPAHGGVPETLAPVLQHVGQDFHAYLVANRAALQARRDSVEIDTAYGPLTLATRPYTERTRADTAADLAGYEPAVRARLEAELAPLGLWRAYTL</sequence>
<dbReference type="RefSeq" id="WP_132706469.1">
    <property type="nucleotide sequence ID" value="NZ_JACIGF010000001.1"/>
</dbReference>
<dbReference type="Gene3D" id="1.20.1050.10">
    <property type="match status" value="2"/>
</dbReference>
<dbReference type="Proteomes" id="UP000295399">
    <property type="component" value="Unassembled WGS sequence"/>
</dbReference>
<dbReference type="InterPro" id="IPR036282">
    <property type="entry name" value="Glutathione-S-Trfase_C_sf"/>
</dbReference>
<dbReference type="InterPro" id="IPR036249">
    <property type="entry name" value="Thioredoxin-like_sf"/>
</dbReference>
<dbReference type="Pfam" id="PF13417">
    <property type="entry name" value="GST_N_3"/>
    <property type="match status" value="1"/>
</dbReference>
<dbReference type="EMBL" id="SLXO01000001">
    <property type="protein sequence ID" value="TCP38193.1"/>
    <property type="molecule type" value="Genomic_DNA"/>
</dbReference>
<organism evidence="2 3">
    <name type="scientific">Rhodothalassium salexigens DSM 2132</name>
    <dbReference type="NCBI Taxonomy" id="1188247"/>
    <lineage>
        <taxon>Bacteria</taxon>
        <taxon>Pseudomonadati</taxon>
        <taxon>Pseudomonadota</taxon>
        <taxon>Alphaproteobacteria</taxon>
        <taxon>Rhodothalassiales</taxon>
        <taxon>Rhodothalassiaceae</taxon>
        <taxon>Rhodothalassium</taxon>
    </lineage>
</organism>
<reference evidence="2 3" key="1">
    <citation type="submission" date="2019-03" db="EMBL/GenBank/DDBJ databases">
        <title>Genomic Encyclopedia of Type Strains, Phase IV (KMG-IV): sequencing the most valuable type-strain genomes for metagenomic binning, comparative biology and taxonomic classification.</title>
        <authorList>
            <person name="Goeker M."/>
        </authorList>
    </citation>
    <scope>NUCLEOTIDE SEQUENCE [LARGE SCALE GENOMIC DNA]</scope>
    <source>
        <strain evidence="2 3">DSM 2132</strain>
    </source>
</reference>
<dbReference type="AlphaFoldDB" id="A0A4R2PQT6"/>
<evidence type="ECO:0000313" key="3">
    <source>
        <dbReference type="Proteomes" id="UP000295399"/>
    </source>
</evidence>
<accession>A0A4R2PQT6</accession>
<proteinExistence type="predicted"/>
<evidence type="ECO:0000313" key="2">
    <source>
        <dbReference type="EMBL" id="TCP38193.1"/>
    </source>
</evidence>
<evidence type="ECO:0000259" key="1">
    <source>
        <dbReference type="Pfam" id="PF13417"/>
    </source>
</evidence>
<comment type="caution">
    <text evidence="2">The sequence shown here is derived from an EMBL/GenBank/DDBJ whole genome shotgun (WGS) entry which is preliminary data.</text>
</comment>
<keyword evidence="2" id="KW-0808">Transferase</keyword>
<keyword evidence="3" id="KW-1185">Reference proteome</keyword>
<dbReference type="SUPFAM" id="SSF47616">
    <property type="entry name" value="GST C-terminal domain-like"/>
    <property type="match status" value="1"/>
</dbReference>
<name>A0A4R2PQT6_RHOSA</name>
<dbReference type="SUPFAM" id="SSF52833">
    <property type="entry name" value="Thioredoxin-like"/>
    <property type="match status" value="1"/>
</dbReference>
<dbReference type="InParanoid" id="A0A4R2PQT6"/>
<dbReference type="Gene3D" id="3.40.30.10">
    <property type="entry name" value="Glutaredoxin"/>
    <property type="match status" value="1"/>
</dbReference>
<dbReference type="OrthoDB" id="7054557at2"/>
<protein>
    <submittedName>
        <fullName evidence="2">Glutathione S-transferase</fullName>
    </submittedName>
</protein>
<dbReference type="GO" id="GO:0016740">
    <property type="term" value="F:transferase activity"/>
    <property type="evidence" value="ECO:0007669"/>
    <property type="project" value="UniProtKB-KW"/>
</dbReference>
<gene>
    <name evidence="2" type="ORF">EV659_10191</name>
</gene>